<feature type="compositionally biased region" description="Basic and acidic residues" evidence="1">
    <location>
        <begin position="81"/>
        <end position="90"/>
    </location>
</feature>
<dbReference type="Proteomes" id="UP000887013">
    <property type="component" value="Unassembled WGS sequence"/>
</dbReference>
<name>A0A8X6T6I0_NEPPI</name>
<proteinExistence type="predicted"/>
<comment type="caution">
    <text evidence="2">The sequence shown here is derived from an EMBL/GenBank/DDBJ whole genome shotgun (WGS) entry which is preliminary data.</text>
</comment>
<protein>
    <submittedName>
        <fullName evidence="2">Uncharacterized protein</fullName>
    </submittedName>
</protein>
<gene>
    <name evidence="2" type="ORF">NPIL_166171</name>
</gene>
<accession>A0A8X6T6I0</accession>
<keyword evidence="3" id="KW-1185">Reference proteome</keyword>
<evidence type="ECO:0000313" key="3">
    <source>
        <dbReference type="Proteomes" id="UP000887013"/>
    </source>
</evidence>
<dbReference type="EMBL" id="BMAW01002179">
    <property type="protein sequence ID" value="GFS77334.1"/>
    <property type="molecule type" value="Genomic_DNA"/>
</dbReference>
<sequence length="90" mass="10209">MQQLLLEHSSVDHRDVLCERRKLVPLGRKKESWGSKGNQKYPVTSLRFPKPKSMKSSDSSANLSESVKSLLKETQTSAEEMSGRDFNENV</sequence>
<feature type="compositionally biased region" description="Low complexity" evidence="1">
    <location>
        <begin position="54"/>
        <end position="64"/>
    </location>
</feature>
<feature type="region of interest" description="Disordered" evidence="1">
    <location>
        <begin position="27"/>
        <end position="90"/>
    </location>
</feature>
<reference evidence="2" key="1">
    <citation type="submission" date="2020-08" db="EMBL/GenBank/DDBJ databases">
        <title>Multicomponent nature underlies the extraordinary mechanical properties of spider dragline silk.</title>
        <authorList>
            <person name="Kono N."/>
            <person name="Nakamura H."/>
            <person name="Mori M."/>
            <person name="Yoshida Y."/>
            <person name="Ohtoshi R."/>
            <person name="Malay A.D."/>
            <person name="Moran D.A.P."/>
            <person name="Tomita M."/>
            <person name="Numata K."/>
            <person name="Arakawa K."/>
        </authorList>
    </citation>
    <scope>NUCLEOTIDE SEQUENCE</scope>
</reference>
<organism evidence="2 3">
    <name type="scientific">Nephila pilipes</name>
    <name type="common">Giant wood spider</name>
    <name type="synonym">Nephila maculata</name>
    <dbReference type="NCBI Taxonomy" id="299642"/>
    <lineage>
        <taxon>Eukaryota</taxon>
        <taxon>Metazoa</taxon>
        <taxon>Ecdysozoa</taxon>
        <taxon>Arthropoda</taxon>
        <taxon>Chelicerata</taxon>
        <taxon>Arachnida</taxon>
        <taxon>Araneae</taxon>
        <taxon>Araneomorphae</taxon>
        <taxon>Entelegynae</taxon>
        <taxon>Araneoidea</taxon>
        <taxon>Nephilidae</taxon>
        <taxon>Nephila</taxon>
    </lineage>
</organism>
<dbReference type="AlphaFoldDB" id="A0A8X6T6I0"/>
<evidence type="ECO:0000256" key="1">
    <source>
        <dbReference type="SAM" id="MobiDB-lite"/>
    </source>
</evidence>
<evidence type="ECO:0000313" key="2">
    <source>
        <dbReference type="EMBL" id="GFS77334.1"/>
    </source>
</evidence>